<evidence type="ECO:0000259" key="13">
    <source>
        <dbReference type="Pfam" id="PF01288"/>
    </source>
</evidence>
<dbReference type="GO" id="GO:0016301">
    <property type="term" value="F:kinase activity"/>
    <property type="evidence" value="ECO:0007669"/>
    <property type="project" value="UniProtKB-KW"/>
</dbReference>
<reference evidence="14" key="2">
    <citation type="submission" date="2021-04" db="EMBL/GenBank/DDBJ databases">
        <authorList>
            <person name="Gilroy R."/>
        </authorList>
    </citation>
    <scope>NUCLEOTIDE SEQUENCE</scope>
    <source>
        <strain evidence="14">ChiHecec2B26-12326</strain>
    </source>
</reference>
<keyword evidence="5 14" id="KW-0808">Transferase</keyword>
<accession>A0A9D1XTV9</accession>
<keyword evidence="8" id="KW-0067">ATP-binding</keyword>
<evidence type="ECO:0000313" key="15">
    <source>
        <dbReference type="Proteomes" id="UP000823847"/>
    </source>
</evidence>
<dbReference type="Gene3D" id="3.30.70.560">
    <property type="entry name" value="7,8-Dihydro-6-hydroxymethylpterin-pyrophosphokinase HPPK"/>
    <property type="match status" value="1"/>
</dbReference>
<evidence type="ECO:0000256" key="3">
    <source>
        <dbReference type="ARBA" id="ARBA00013253"/>
    </source>
</evidence>
<sequence>MATAYIGLGTNMGDKRGNLIRASALLAERVGDVLALSSVYETEPWGFESENRFLNAVIVLSTPLSPWELLDATRLIEIEMGRIGKSDGSYHDRIIDIDLLMVDDLVIRSERLTLPHPLMRERRFVMEPLAEVAPDTRHPVSGKTMRELWEALMEDK</sequence>
<organism evidence="14 15">
    <name type="scientific">Candidatus Parabacteroides intestinigallinarum</name>
    <dbReference type="NCBI Taxonomy" id="2838722"/>
    <lineage>
        <taxon>Bacteria</taxon>
        <taxon>Pseudomonadati</taxon>
        <taxon>Bacteroidota</taxon>
        <taxon>Bacteroidia</taxon>
        <taxon>Bacteroidales</taxon>
        <taxon>Tannerellaceae</taxon>
        <taxon>Parabacteroides</taxon>
    </lineage>
</organism>
<name>A0A9D1XTV9_9BACT</name>
<comment type="caution">
    <text evidence="14">The sequence shown here is derived from an EMBL/GenBank/DDBJ whole genome shotgun (WGS) entry which is preliminary data.</text>
</comment>
<comment type="similarity">
    <text evidence="2">Belongs to the HPPK family.</text>
</comment>
<dbReference type="Proteomes" id="UP000823847">
    <property type="component" value="Unassembled WGS sequence"/>
</dbReference>
<comment type="function">
    <text evidence="10">Catalyzes the transfer of pyrophosphate from adenosine triphosphate (ATP) to 6-hydroxymethyl-7,8-dihydropterin, an enzymatic step in folate biosynthesis pathway.</text>
</comment>
<keyword evidence="7" id="KW-0418">Kinase</keyword>
<evidence type="ECO:0000256" key="7">
    <source>
        <dbReference type="ARBA" id="ARBA00022777"/>
    </source>
</evidence>
<dbReference type="Pfam" id="PF01288">
    <property type="entry name" value="HPPK"/>
    <property type="match status" value="1"/>
</dbReference>
<dbReference type="PANTHER" id="PTHR43071">
    <property type="entry name" value="2-AMINO-4-HYDROXY-6-HYDROXYMETHYLDIHYDROPTERIDINE PYROPHOSPHOKINASE"/>
    <property type="match status" value="1"/>
</dbReference>
<evidence type="ECO:0000256" key="11">
    <source>
        <dbReference type="ARBA" id="ARBA00029766"/>
    </source>
</evidence>
<evidence type="ECO:0000256" key="9">
    <source>
        <dbReference type="ARBA" id="ARBA00022909"/>
    </source>
</evidence>
<evidence type="ECO:0000256" key="6">
    <source>
        <dbReference type="ARBA" id="ARBA00022741"/>
    </source>
</evidence>
<dbReference type="PANTHER" id="PTHR43071:SF1">
    <property type="entry name" value="2-AMINO-4-HYDROXY-6-HYDROXYMETHYLDIHYDROPTERIDINE PYROPHOSPHOKINASE"/>
    <property type="match status" value="1"/>
</dbReference>
<keyword evidence="6" id="KW-0547">Nucleotide-binding</keyword>
<evidence type="ECO:0000256" key="5">
    <source>
        <dbReference type="ARBA" id="ARBA00022679"/>
    </source>
</evidence>
<dbReference type="NCBIfam" id="TIGR01498">
    <property type="entry name" value="folK"/>
    <property type="match status" value="1"/>
</dbReference>
<feature type="domain" description="7,8-dihydro-6-hydroxymethylpterin-pyrophosphokinase" evidence="13">
    <location>
        <begin position="5"/>
        <end position="134"/>
    </location>
</feature>
<dbReference type="EC" id="2.7.6.3" evidence="3"/>
<evidence type="ECO:0000256" key="2">
    <source>
        <dbReference type="ARBA" id="ARBA00005810"/>
    </source>
</evidence>
<dbReference type="SUPFAM" id="SSF55083">
    <property type="entry name" value="6-hydroxymethyl-7,8-dihydropterin pyrophosphokinase, HPPK"/>
    <property type="match status" value="1"/>
</dbReference>
<evidence type="ECO:0000256" key="8">
    <source>
        <dbReference type="ARBA" id="ARBA00022840"/>
    </source>
</evidence>
<dbReference type="InterPro" id="IPR000550">
    <property type="entry name" value="Hppk"/>
</dbReference>
<evidence type="ECO:0000256" key="1">
    <source>
        <dbReference type="ARBA" id="ARBA00005051"/>
    </source>
</evidence>
<comment type="pathway">
    <text evidence="1">Cofactor biosynthesis; tetrahydrofolate biosynthesis; 2-amino-4-hydroxy-6-hydroxymethyl-7,8-dihydropteridine diphosphate from 7,8-dihydroneopterin triphosphate: step 4/4.</text>
</comment>
<dbReference type="GO" id="GO:0005524">
    <property type="term" value="F:ATP binding"/>
    <property type="evidence" value="ECO:0007669"/>
    <property type="project" value="UniProtKB-KW"/>
</dbReference>
<evidence type="ECO:0000313" key="14">
    <source>
        <dbReference type="EMBL" id="HIX87375.1"/>
    </source>
</evidence>
<evidence type="ECO:0000256" key="4">
    <source>
        <dbReference type="ARBA" id="ARBA00016218"/>
    </source>
</evidence>
<keyword evidence="9" id="KW-0289">Folate biosynthesis</keyword>
<dbReference type="EMBL" id="DXEN01000090">
    <property type="protein sequence ID" value="HIX87375.1"/>
    <property type="molecule type" value="Genomic_DNA"/>
</dbReference>
<dbReference type="CDD" id="cd00483">
    <property type="entry name" value="HPPK"/>
    <property type="match status" value="1"/>
</dbReference>
<dbReference type="GO" id="GO:0003848">
    <property type="term" value="F:2-amino-4-hydroxy-6-hydroxymethyldihydropteridine diphosphokinase activity"/>
    <property type="evidence" value="ECO:0007669"/>
    <property type="project" value="UniProtKB-EC"/>
</dbReference>
<proteinExistence type="inferred from homology"/>
<protein>
    <recommendedName>
        <fullName evidence="4">2-amino-4-hydroxy-6-hydroxymethyldihydropteridine pyrophosphokinase</fullName>
        <ecNumber evidence="3">2.7.6.3</ecNumber>
    </recommendedName>
    <alternativeName>
        <fullName evidence="11">6-hydroxymethyl-7,8-dihydropterin pyrophosphokinase</fullName>
    </alternativeName>
    <alternativeName>
        <fullName evidence="12">7,8-dihydro-6-hydroxymethylpterin-pyrophosphokinase</fullName>
    </alternativeName>
</protein>
<reference evidence="14" key="1">
    <citation type="journal article" date="2021" name="PeerJ">
        <title>Extensive microbial diversity within the chicken gut microbiome revealed by metagenomics and culture.</title>
        <authorList>
            <person name="Gilroy R."/>
            <person name="Ravi A."/>
            <person name="Getino M."/>
            <person name="Pursley I."/>
            <person name="Horton D.L."/>
            <person name="Alikhan N.F."/>
            <person name="Baker D."/>
            <person name="Gharbi K."/>
            <person name="Hall N."/>
            <person name="Watson M."/>
            <person name="Adriaenssens E.M."/>
            <person name="Foster-Nyarko E."/>
            <person name="Jarju S."/>
            <person name="Secka A."/>
            <person name="Antonio M."/>
            <person name="Oren A."/>
            <person name="Chaudhuri R.R."/>
            <person name="La Ragione R."/>
            <person name="Hildebrand F."/>
            <person name="Pallen M.J."/>
        </authorList>
    </citation>
    <scope>NUCLEOTIDE SEQUENCE</scope>
    <source>
        <strain evidence="14">ChiHecec2B26-12326</strain>
    </source>
</reference>
<gene>
    <name evidence="14" type="primary">folK</name>
    <name evidence="14" type="ORF">H9848_12340</name>
</gene>
<evidence type="ECO:0000256" key="12">
    <source>
        <dbReference type="ARBA" id="ARBA00033413"/>
    </source>
</evidence>
<evidence type="ECO:0000256" key="10">
    <source>
        <dbReference type="ARBA" id="ARBA00029409"/>
    </source>
</evidence>
<dbReference type="InterPro" id="IPR035907">
    <property type="entry name" value="Hppk_sf"/>
</dbReference>
<dbReference type="GO" id="GO:0046656">
    <property type="term" value="P:folic acid biosynthetic process"/>
    <property type="evidence" value="ECO:0007669"/>
    <property type="project" value="UniProtKB-KW"/>
</dbReference>
<dbReference type="AlphaFoldDB" id="A0A9D1XTV9"/>